<protein>
    <submittedName>
        <fullName evidence="2">Uncharacterized protein</fullName>
    </submittedName>
</protein>
<comment type="caution">
    <text evidence="2">The sequence shown here is derived from an EMBL/GenBank/DDBJ whole genome shotgun (WGS) entry which is preliminary data.</text>
</comment>
<dbReference type="RefSeq" id="WP_116234690.1">
    <property type="nucleotide sequence ID" value="NZ_QRDP01000004.1"/>
</dbReference>
<sequence length="157" mass="15632">MKNLFGAAVAAAALCCASSASAENFTYEITWGDVSMVGGIGPDGTWGRGGAVEGTYVTTLADGSTVNGNVRCVGMDQPPSAGVFAVTLACDAVRDGATDATAIAYGCNYLGEPGPDTALGCVGGIRSQTGTVGAVRTGSVTMHWHGPDAASGTGQWY</sequence>
<evidence type="ECO:0000313" key="2">
    <source>
        <dbReference type="EMBL" id="RED15134.1"/>
    </source>
</evidence>
<dbReference type="Proteomes" id="UP000256310">
    <property type="component" value="Unassembled WGS sequence"/>
</dbReference>
<accession>A0A3D9FBB1</accession>
<name>A0A3D9FBB1_9SPHN</name>
<dbReference type="EMBL" id="QRDP01000004">
    <property type="protein sequence ID" value="RED15134.1"/>
    <property type="molecule type" value="Genomic_DNA"/>
</dbReference>
<feature type="signal peptide" evidence="1">
    <location>
        <begin position="1"/>
        <end position="22"/>
    </location>
</feature>
<gene>
    <name evidence="2" type="ORF">DFR46_0121</name>
</gene>
<keyword evidence="1" id="KW-0732">Signal</keyword>
<reference evidence="2 3" key="1">
    <citation type="submission" date="2018-07" db="EMBL/GenBank/DDBJ databases">
        <title>Genomic Encyclopedia of Type Strains, Phase IV (KMG-IV): sequencing the most valuable type-strain genomes for metagenomic binning, comparative biology and taxonomic classification.</title>
        <authorList>
            <person name="Goeker M."/>
        </authorList>
    </citation>
    <scope>NUCLEOTIDE SEQUENCE [LARGE SCALE GENOMIC DNA]</scope>
    <source>
        <strain evidence="2 3">DSM 26725</strain>
    </source>
</reference>
<evidence type="ECO:0000313" key="3">
    <source>
        <dbReference type="Proteomes" id="UP000256310"/>
    </source>
</evidence>
<feature type="chain" id="PRO_5017819600" evidence="1">
    <location>
        <begin position="23"/>
        <end position="157"/>
    </location>
</feature>
<evidence type="ECO:0000256" key="1">
    <source>
        <dbReference type="SAM" id="SignalP"/>
    </source>
</evidence>
<organism evidence="2 3">
    <name type="scientific">Parasphingopyxis lamellibrachiae</name>
    <dbReference type="NCBI Taxonomy" id="680125"/>
    <lineage>
        <taxon>Bacteria</taxon>
        <taxon>Pseudomonadati</taxon>
        <taxon>Pseudomonadota</taxon>
        <taxon>Alphaproteobacteria</taxon>
        <taxon>Sphingomonadales</taxon>
        <taxon>Sphingomonadaceae</taxon>
        <taxon>Parasphingopyxis</taxon>
    </lineage>
</organism>
<keyword evidence="3" id="KW-1185">Reference proteome</keyword>
<dbReference type="OrthoDB" id="7594906at2"/>
<proteinExistence type="predicted"/>
<dbReference type="AlphaFoldDB" id="A0A3D9FBB1"/>